<dbReference type="OrthoDB" id="1495650at2"/>
<dbReference type="RefSeq" id="WP_147932651.1">
    <property type="nucleotide sequence ID" value="NZ_VOXD01000046.1"/>
</dbReference>
<reference evidence="2 3" key="1">
    <citation type="submission" date="2019-08" db="EMBL/GenBank/DDBJ databases">
        <title>Lewinella sp. strain SSH13 Genome sequencing and assembly.</title>
        <authorList>
            <person name="Kim I."/>
        </authorList>
    </citation>
    <scope>NUCLEOTIDE SEQUENCE [LARGE SCALE GENOMIC DNA]</scope>
    <source>
        <strain evidence="2 3">SSH13</strain>
    </source>
</reference>
<evidence type="ECO:0000313" key="2">
    <source>
        <dbReference type="EMBL" id="TXF85442.1"/>
    </source>
</evidence>
<keyword evidence="3" id="KW-1185">Reference proteome</keyword>
<dbReference type="AlphaFoldDB" id="A0A5C7F490"/>
<accession>A0A5C7F490</accession>
<evidence type="ECO:0000313" key="3">
    <source>
        <dbReference type="Proteomes" id="UP000321907"/>
    </source>
</evidence>
<dbReference type="InterPro" id="IPR036736">
    <property type="entry name" value="ACP-like_sf"/>
</dbReference>
<comment type="caution">
    <text evidence="2">The sequence shown here is derived from an EMBL/GenBank/DDBJ whole genome shotgun (WGS) entry which is preliminary data.</text>
</comment>
<organism evidence="2 3">
    <name type="scientific">Neolewinella aurantiaca</name>
    <dbReference type="NCBI Taxonomy" id="2602767"/>
    <lineage>
        <taxon>Bacteria</taxon>
        <taxon>Pseudomonadati</taxon>
        <taxon>Bacteroidota</taxon>
        <taxon>Saprospiria</taxon>
        <taxon>Saprospirales</taxon>
        <taxon>Lewinellaceae</taxon>
        <taxon>Neolewinella</taxon>
    </lineage>
</organism>
<dbReference type="InterPro" id="IPR009081">
    <property type="entry name" value="PP-bd_ACP"/>
</dbReference>
<protein>
    <submittedName>
        <fullName evidence="2">Acyl carrier protein</fullName>
    </submittedName>
</protein>
<name>A0A5C7F490_9BACT</name>
<dbReference type="EMBL" id="VOXD01000046">
    <property type="protein sequence ID" value="TXF85442.1"/>
    <property type="molecule type" value="Genomic_DNA"/>
</dbReference>
<dbReference type="Proteomes" id="UP000321907">
    <property type="component" value="Unassembled WGS sequence"/>
</dbReference>
<evidence type="ECO:0000259" key="1">
    <source>
        <dbReference type="PROSITE" id="PS50075"/>
    </source>
</evidence>
<dbReference type="Gene3D" id="1.10.1200.10">
    <property type="entry name" value="ACP-like"/>
    <property type="match status" value="1"/>
</dbReference>
<dbReference type="SUPFAM" id="SSF47336">
    <property type="entry name" value="ACP-like"/>
    <property type="match status" value="1"/>
</dbReference>
<gene>
    <name evidence="2" type="ORF">FUA23_20505</name>
</gene>
<proteinExistence type="predicted"/>
<dbReference type="PROSITE" id="PS50075">
    <property type="entry name" value="CARRIER"/>
    <property type="match status" value="1"/>
</dbReference>
<feature type="domain" description="Carrier" evidence="1">
    <location>
        <begin position="3"/>
        <end position="81"/>
    </location>
</feature>
<dbReference type="Pfam" id="PF00550">
    <property type="entry name" value="PP-binding"/>
    <property type="match status" value="1"/>
</dbReference>
<sequence>MTNIKEDVKAYIIEEFAYEADVGPLTDSTPLLSSGIIDSISALQLVEFLENKYSFSFQAHEVDQDNLDNLALIEAFVMSKVSAK</sequence>